<reference evidence="7 8" key="1">
    <citation type="submission" date="2024-11" db="EMBL/GenBank/DDBJ databases">
        <authorList>
            <person name="Heng Y.C."/>
            <person name="Lim A.C.H."/>
            <person name="Lee J.K.Y."/>
            <person name="Kittelmann S."/>
        </authorList>
    </citation>
    <scope>NUCLEOTIDE SEQUENCE [LARGE SCALE GENOMIC DNA]</scope>
    <source>
        <strain evidence="7 8">WILCCON 0114</strain>
    </source>
</reference>
<dbReference type="SUPFAM" id="SSF101116">
    <property type="entry name" value="Flagellar export chaperone FliS"/>
    <property type="match status" value="1"/>
</dbReference>
<evidence type="ECO:0000256" key="5">
    <source>
        <dbReference type="ARBA" id="ARBA00023186"/>
    </source>
</evidence>
<dbReference type="Gene3D" id="1.20.120.340">
    <property type="entry name" value="Flagellar protein FliS"/>
    <property type="match status" value="1"/>
</dbReference>
<keyword evidence="7" id="KW-0282">Flagellum</keyword>
<keyword evidence="8" id="KW-1185">Reference proteome</keyword>
<dbReference type="EMBL" id="JBJIAA010000012">
    <property type="protein sequence ID" value="MFL0251829.1"/>
    <property type="molecule type" value="Genomic_DNA"/>
</dbReference>
<keyword evidence="4 6" id="KW-1005">Bacterial flagellum biogenesis</keyword>
<dbReference type="InterPro" id="IPR003713">
    <property type="entry name" value="FliS"/>
</dbReference>
<evidence type="ECO:0000313" key="7">
    <source>
        <dbReference type="EMBL" id="MFL0251829.1"/>
    </source>
</evidence>
<name>A0ABW8TH18_9CLOT</name>
<keyword evidence="7" id="KW-0966">Cell projection</keyword>
<evidence type="ECO:0000313" key="8">
    <source>
        <dbReference type="Proteomes" id="UP001623592"/>
    </source>
</evidence>
<dbReference type="RefSeq" id="WP_406788478.1">
    <property type="nucleotide sequence ID" value="NZ_JBJIAA010000012.1"/>
</dbReference>
<proteinExistence type="inferred from homology"/>
<comment type="similarity">
    <text evidence="2 6">Belongs to the FliS family.</text>
</comment>
<keyword evidence="5" id="KW-0143">Chaperone</keyword>
<sequence>MYAKNAYDQYKQNSVNFASKDQLLLMLLDGAVKFVKIGRQAMVDKNYHKCNENLKKTQDVFYELMITLDLAKAGEWGPNMMSVYKFIIDSLVKANMKKDLEMLDKTIPLIEDVKNTWNEAYKASIKVR</sequence>
<protein>
    <recommendedName>
        <fullName evidence="6">Flagellar secretion chaperone FliS</fullName>
    </recommendedName>
</protein>
<dbReference type="PANTHER" id="PTHR34773:SF1">
    <property type="entry name" value="FLAGELLAR SECRETION CHAPERONE FLIS"/>
    <property type="match status" value="1"/>
</dbReference>
<evidence type="ECO:0000256" key="1">
    <source>
        <dbReference type="ARBA" id="ARBA00004514"/>
    </source>
</evidence>
<gene>
    <name evidence="7" type="primary">fliS</name>
    <name evidence="7" type="ORF">ACJDT4_15525</name>
</gene>
<comment type="caution">
    <text evidence="7">The sequence shown here is derived from an EMBL/GenBank/DDBJ whole genome shotgun (WGS) entry which is preliminary data.</text>
</comment>
<dbReference type="Pfam" id="PF02561">
    <property type="entry name" value="FliS"/>
    <property type="match status" value="1"/>
</dbReference>
<dbReference type="Proteomes" id="UP001623592">
    <property type="component" value="Unassembled WGS sequence"/>
</dbReference>
<evidence type="ECO:0000256" key="2">
    <source>
        <dbReference type="ARBA" id="ARBA00008787"/>
    </source>
</evidence>
<organism evidence="7 8">
    <name type="scientific">Clostridium neuense</name>
    <dbReference type="NCBI Taxonomy" id="1728934"/>
    <lineage>
        <taxon>Bacteria</taxon>
        <taxon>Bacillati</taxon>
        <taxon>Bacillota</taxon>
        <taxon>Clostridia</taxon>
        <taxon>Eubacteriales</taxon>
        <taxon>Clostridiaceae</taxon>
        <taxon>Clostridium</taxon>
    </lineage>
</organism>
<dbReference type="PANTHER" id="PTHR34773">
    <property type="entry name" value="FLAGELLAR SECRETION CHAPERONE FLIS"/>
    <property type="match status" value="1"/>
</dbReference>
<dbReference type="InterPro" id="IPR036584">
    <property type="entry name" value="FliS_sf"/>
</dbReference>
<evidence type="ECO:0000256" key="4">
    <source>
        <dbReference type="ARBA" id="ARBA00022795"/>
    </source>
</evidence>
<evidence type="ECO:0000256" key="6">
    <source>
        <dbReference type="PIRNR" id="PIRNR039090"/>
    </source>
</evidence>
<evidence type="ECO:0000256" key="3">
    <source>
        <dbReference type="ARBA" id="ARBA00022490"/>
    </source>
</evidence>
<dbReference type="NCBIfam" id="TIGR00208">
    <property type="entry name" value="fliS"/>
    <property type="match status" value="1"/>
</dbReference>
<keyword evidence="7" id="KW-0969">Cilium</keyword>
<comment type="subcellular location">
    <subcellularLocation>
        <location evidence="1 6">Cytoplasm</location>
        <location evidence="1 6">Cytosol</location>
    </subcellularLocation>
</comment>
<dbReference type="PIRSF" id="PIRSF039090">
    <property type="entry name" value="Flis"/>
    <property type="match status" value="1"/>
</dbReference>
<keyword evidence="3 6" id="KW-0963">Cytoplasm</keyword>
<accession>A0ABW8TH18</accession>
<dbReference type="CDD" id="cd16098">
    <property type="entry name" value="FliS"/>
    <property type="match status" value="1"/>
</dbReference>